<dbReference type="Proteomes" id="UP001049518">
    <property type="component" value="Chromosome"/>
</dbReference>
<protein>
    <submittedName>
        <fullName evidence="10">L,D-transpeptidase family protein</fullName>
    </submittedName>
</protein>
<dbReference type="PANTHER" id="PTHR30582">
    <property type="entry name" value="L,D-TRANSPEPTIDASE"/>
    <property type="match status" value="1"/>
</dbReference>
<keyword evidence="5" id="KW-0012">Acyltransferase</keyword>
<evidence type="ECO:0000313" key="11">
    <source>
        <dbReference type="Proteomes" id="UP001049518"/>
    </source>
</evidence>
<dbReference type="SUPFAM" id="SSF141523">
    <property type="entry name" value="L,D-transpeptidase catalytic domain-like"/>
    <property type="match status" value="1"/>
</dbReference>
<dbReference type="InterPro" id="IPR038063">
    <property type="entry name" value="Transpep_catalytic_dom"/>
</dbReference>
<keyword evidence="2" id="KW-0808">Transferase</keyword>
<evidence type="ECO:0000256" key="6">
    <source>
        <dbReference type="ARBA" id="ARBA00023316"/>
    </source>
</evidence>
<evidence type="ECO:0000313" key="10">
    <source>
        <dbReference type="EMBL" id="QXJ26380.1"/>
    </source>
</evidence>
<proteinExistence type="predicted"/>
<dbReference type="CDD" id="cd16913">
    <property type="entry name" value="YkuD_like"/>
    <property type="match status" value="1"/>
</dbReference>
<evidence type="ECO:0000256" key="4">
    <source>
        <dbReference type="ARBA" id="ARBA00022984"/>
    </source>
</evidence>
<dbReference type="PROSITE" id="PS52029">
    <property type="entry name" value="LD_TPASE"/>
    <property type="match status" value="1"/>
</dbReference>
<feature type="active site" description="Proton donor/acceptor" evidence="7">
    <location>
        <position position="342"/>
    </location>
</feature>
<dbReference type="InterPro" id="IPR050979">
    <property type="entry name" value="LD-transpeptidase"/>
</dbReference>
<keyword evidence="11" id="KW-1185">Reference proteome</keyword>
<comment type="pathway">
    <text evidence="1 7">Cell wall biogenesis; peptidoglycan biosynthesis.</text>
</comment>
<dbReference type="PANTHER" id="PTHR30582:SF2">
    <property type="entry name" value="L,D-TRANSPEPTIDASE YCIB-RELATED"/>
    <property type="match status" value="1"/>
</dbReference>
<accession>A0ABX8R5K6</accession>
<dbReference type="InterPro" id="IPR041280">
    <property type="entry name" value="Big_10"/>
</dbReference>
<feature type="active site" description="Nucleophile" evidence="7">
    <location>
        <position position="360"/>
    </location>
</feature>
<dbReference type="InterPro" id="IPR005490">
    <property type="entry name" value="LD_TPept_cat_dom"/>
</dbReference>
<keyword evidence="6 7" id="KW-0961">Cell wall biogenesis/degradation</keyword>
<dbReference type="Gene3D" id="2.60.40.3710">
    <property type="match status" value="1"/>
</dbReference>
<dbReference type="PROSITE" id="PS51257">
    <property type="entry name" value="PROKAR_LIPOPROTEIN"/>
    <property type="match status" value="1"/>
</dbReference>
<keyword evidence="4 7" id="KW-0573">Peptidoglycan synthesis</keyword>
<dbReference type="EMBL" id="CP059572">
    <property type="protein sequence ID" value="QXJ26380.1"/>
    <property type="molecule type" value="Genomic_DNA"/>
</dbReference>
<feature type="region of interest" description="Disordered" evidence="8">
    <location>
        <begin position="119"/>
        <end position="142"/>
    </location>
</feature>
<dbReference type="Gene3D" id="2.60.40.3780">
    <property type="match status" value="1"/>
</dbReference>
<evidence type="ECO:0000256" key="5">
    <source>
        <dbReference type="ARBA" id="ARBA00023315"/>
    </source>
</evidence>
<evidence type="ECO:0000256" key="2">
    <source>
        <dbReference type="ARBA" id="ARBA00022679"/>
    </source>
</evidence>
<evidence type="ECO:0000256" key="3">
    <source>
        <dbReference type="ARBA" id="ARBA00022960"/>
    </source>
</evidence>
<evidence type="ECO:0000256" key="1">
    <source>
        <dbReference type="ARBA" id="ARBA00004752"/>
    </source>
</evidence>
<keyword evidence="3 7" id="KW-0133">Cell shape</keyword>
<sequence>MLRGFGEHGTGRRTPLTAGCAPVVLGAAVMLTAACASGANGETGGHGPPGSAAPPRRTPPVTIEPADGTRGARPDLGVVVTAVRGTLDRVDVRADGASRPVAGRLSADRRSWRARWPLRPGTAYTATTTGEDGRGGRTSATSRFSTLRPSATFRISDVTPARGEIVGVGMPVIVTFDRPITRRAAVERSLELRASRHVRGAWHWTGPRQVVFRPRRFWHARERVSLIAHTAGVRAAPGVYGASGHTTGFQVGRSRVSTVDALRHRMTVRIDGRPVRTVGISAGKGGRRAYTTTSGVHLTMGKGDPVVMSSAWMGVTDKKDPRFYKMKVRHAVQISSSGEYVHSAPWSVRSQGRENVSHGCVNAPPEFAGWFYAGSLRGDVVTVTGTSRPLEWNNGWGYWQLPWSRWVAGSALNRPVTSART</sequence>
<name>A0ABX8R5K6_9ACTN</name>
<reference evidence="10" key="1">
    <citation type="submission" date="2020-07" db="EMBL/GenBank/DDBJ databases">
        <authorList>
            <person name="Tarantini F.S."/>
            <person name="Hong K.W."/>
            <person name="Chan K.G."/>
        </authorList>
    </citation>
    <scope>NUCLEOTIDE SEQUENCE</scope>
    <source>
        <strain evidence="10">32-07</strain>
    </source>
</reference>
<evidence type="ECO:0000256" key="8">
    <source>
        <dbReference type="SAM" id="MobiDB-lite"/>
    </source>
</evidence>
<dbReference type="Pfam" id="PF17964">
    <property type="entry name" value="Big_10"/>
    <property type="match status" value="1"/>
</dbReference>
<feature type="region of interest" description="Disordered" evidence="8">
    <location>
        <begin position="41"/>
        <end position="74"/>
    </location>
</feature>
<feature type="domain" description="L,D-TPase catalytic" evidence="9">
    <location>
        <begin position="255"/>
        <end position="384"/>
    </location>
</feature>
<dbReference type="Pfam" id="PF03734">
    <property type="entry name" value="YkuD"/>
    <property type="match status" value="1"/>
</dbReference>
<gene>
    <name evidence="10" type="ORF">AGRA3207_001417</name>
</gene>
<organism evidence="10 11">
    <name type="scientific">Actinomadura graeca</name>
    <dbReference type="NCBI Taxonomy" id="2750812"/>
    <lineage>
        <taxon>Bacteria</taxon>
        <taxon>Bacillati</taxon>
        <taxon>Actinomycetota</taxon>
        <taxon>Actinomycetes</taxon>
        <taxon>Streptosporangiales</taxon>
        <taxon>Thermomonosporaceae</taxon>
        <taxon>Actinomadura</taxon>
    </lineage>
</organism>
<evidence type="ECO:0000259" key="9">
    <source>
        <dbReference type="PROSITE" id="PS52029"/>
    </source>
</evidence>
<evidence type="ECO:0000256" key="7">
    <source>
        <dbReference type="PROSITE-ProRule" id="PRU01373"/>
    </source>
</evidence>
<dbReference type="Gene3D" id="2.40.440.10">
    <property type="entry name" value="L,D-transpeptidase catalytic domain-like"/>
    <property type="match status" value="1"/>
</dbReference>